<reference evidence="8 9" key="2">
    <citation type="journal article" date="2011" name="Stand. Genomic Sci.">
        <title>Complete genome sequence of Leadbetterella byssophila type strain (4M15).</title>
        <authorList>
            <person name="Abt B."/>
            <person name="Teshima H."/>
            <person name="Lucas S."/>
            <person name="Lapidus A."/>
            <person name="Del Rio T.G."/>
            <person name="Nolan M."/>
            <person name="Tice H."/>
            <person name="Cheng J.F."/>
            <person name="Pitluck S."/>
            <person name="Liolios K."/>
            <person name="Pagani I."/>
            <person name="Ivanova N."/>
            <person name="Mavromatis K."/>
            <person name="Pati A."/>
            <person name="Tapia R."/>
            <person name="Han C."/>
            <person name="Goodwin L."/>
            <person name="Chen A."/>
            <person name="Palaniappan K."/>
            <person name="Land M."/>
            <person name="Hauser L."/>
            <person name="Chang Y.J."/>
            <person name="Jeffries C.D."/>
            <person name="Rohde M."/>
            <person name="Goker M."/>
            <person name="Tindall B.J."/>
            <person name="Detter J.C."/>
            <person name="Woyke T."/>
            <person name="Bristow J."/>
            <person name="Eisen J.A."/>
            <person name="Markowitz V."/>
            <person name="Hugenholtz P."/>
            <person name="Klenk H.P."/>
            <person name="Kyrpides N.C."/>
        </authorList>
    </citation>
    <scope>NUCLEOTIDE SEQUENCE [LARGE SCALE GENOMIC DNA]</scope>
    <source>
        <strain evidence="9">DSM 17132 / JCM 16389 / KACC 11308 / NBRC 106382 / 4M15</strain>
    </source>
</reference>
<keyword evidence="4" id="KW-0804">Transcription</keyword>
<dbReference type="PROSITE" id="PS50110">
    <property type="entry name" value="RESPONSE_REGULATORY"/>
    <property type="match status" value="1"/>
</dbReference>
<feature type="domain" description="Response regulatory" evidence="7">
    <location>
        <begin position="4"/>
        <end position="122"/>
    </location>
</feature>
<gene>
    <name evidence="8" type="ordered locus">Lbys_1716</name>
</gene>
<evidence type="ECO:0000259" key="7">
    <source>
        <dbReference type="PROSITE" id="PS50110"/>
    </source>
</evidence>
<evidence type="ECO:0000313" key="8">
    <source>
        <dbReference type="EMBL" id="ADQ17423.1"/>
    </source>
</evidence>
<evidence type="ECO:0000256" key="3">
    <source>
        <dbReference type="ARBA" id="ARBA00023125"/>
    </source>
</evidence>
<dbReference type="eggNOG" id="COG2197">
    <property type="taxonomic scope" value="Bacteria"/>
</dbReference>
<sequence length="218" mass="25084">MKTKVVIVDDHKLIAKAIGSIVNDFTDFEVMYEVENGVELIEKFKSPDKLPDIVLLDISMPVMDGFETAKWITKNHPDILVMALSMQDDEQSLFKMINNGAKGFMHKNIHPQELEIALKTLLREKIYFPGWATQKLYSSINNPAPSPTYEITPREEEFLKYVCQDLTYKEIGEKMNCSHRTIDGYRDSLFTKLGINSRVGLALFAVKHKYFNPDDFKI</sequence>
<dbReference type="Pfam" id="PF00072">
    <property type="entry name" value="Response_reg"/>
    <property type="match status" value="1"/>
</dbReference>
<feature type="modified residue" description="4-aspartylphosphate" evidence="5">
    <location>
        <position position="57"/>
    </location>
</feature>
<evidence type="ECO:0000259" key="6">
    <source>
        <dbReference type="PROSITE" id="PS50043"/>
    </source>
</evidence>
<accession>E4RZJ9</accession>
<dbReference type="PANTHER" id="PTHR43214">
    <property type="entry name" value="TWO-COMPONENT RESPONSE REGULATOR"/>
    <property type="match status" value="1"/>
</dbReference>
<protein>
    <submittedName>
        <fullName evidence="8">Two component transcriptional regulator, LuxR family</fullName>
    </submittedName>
</protein>
<dbReference type="CDD" id="cd06170">
    <property type="entry name" value="LuxR_C_like"/>
    <property type="match status" value="1"/>
</dbReference>
<dbReference type="InterPro" id="IPR000792">
    <property type="entry name" value="Tscrpt_reg_LuxR_C"/>
</dbReference>
<proteinExistence type="predicted"/>
<name>E4RZJ9_LEAB4</name>
<dbReference type="STRING" id="649349.Lbys_1716"/>
<organism evidence="8 9">
    <name type="scientific">Leadbetterella byssophila (strain DSM 17132 / JCM 16389 / KACC 11308 / NBRC 106382 / 4M15)</name>
    <dbReference type="NCBI Taxonomy" id="649349"/>
    <lineage>
        <taxon>Bacteria</taxon>
        <taxon>Pseudomonadati</taxon>
        <taxon>Bacteroidota</taxon>
        <taxon>Cytophagia</taxon>
        <taxon>Cytophagales</taxon>
        <taxon>Leadbetterellaceae</taxon>
        <taxon>Leadbetterella</taxon>
    </lineage>
</organism>
<dbReference type="PROSITE" id="PS00622">
    <property type="entry name" value="HTH_LUXR_1"/>
    <property type="match status" value="1"/>
</dbReference>
<evidence type="ECO:0000256" key="2">
    <source>
        <dbReference type="ARBA" id="ARBA00023015"/>
    </source>
</evidence>
<dbReference type="InterPro" id="IPR001789">
    <property type="entry name" value="Sig_transdc_resp-reg_receiver"/>
</dbReference>
<dbReference type="EMBL" id="CP002305">
    <property type="protein sequence ID" value="ADQ17423.1"/>
    <property type="molecule type" value="Genomic_DNA"/>
</dbReference>
<dbReference type="GO" id="GO:0006355">
    <property type="term" value="P:regulation of DNA-templated transcription"/>
    <property type="evidence" value="ECO:0007669"/>
    <property type="project" value="InterPro"/>
</dbReference>
<dbReference type="CDD" id="cd17535">
    <property type="entry name" value="REC_NarL-like"/>
    <property type="match status" value="1"/>
</dbReference>
<dbReference type="Pfam" id="PF00196">
    <property type="entry name" value="GerE"/>
    <property type="match status" value="1"/>
</dbReference>
<keyword evidence="1 5" id="KW-0597">Phosphoprotein</keyword>
<dbReference type="SUPFAM" id="SSF46894">
    <property type="entry name" value="C-terminal effector domain of the bipartite response regulators"/>
    <property type="match status" value="1"/>
</dbReference>
<evidence type="ECO:0000256" key="1">
    <source>
        <dbReference type="ARBA" id="ARBA00022553"/>
    </source>
</evidence>
<dbReference type="HOGENOM" id="CLU_000445_90_1_10"/>
<dbReference type="GO" id="GO:0000160">
    <property type="term" value="P:phosphorelay signal transduction system"/>
    <property type="evidence" value="ECO:0007669"/>
    <property type="project" value="InterPro"/>
</dbReference>
<evidence type="ECO:0000256" key="5">
    <source>
        <dbReference type="PROSITE-ProRule" id="PRU00169"/>
    </source>
</evidence>
<dbReference type="InterPro" id="IPR058245">
    <property type="entry name" value="NreC/VraR/RcsB-like_REC"/>
</dbReference>
<dbReference type="SUPFAM" id="SSF52172">
    <property type="entry name" value="CheY-like"/>
    <property type="match status" value="1"/>
</dbReference>
<dbReference type="SMART" id="SM00421">
    <property type="entry name" value="HTH_LUXR"/>
    <property type="match status" value="1"/>
</dbReference>
<evidence type="ECO:0000256" key="4">
    <source>
        <dbReference type="ARBA" id="ARBA00023163"/>
    </source>
</evidence>
<dbReference type="OrthoDB" id="9797341at2"/>
<keyword evidence="9" id="KW-1185">Reference proteome</keyword>
<keyword evidence="2" id="KW-0805">Transcription regulation</keyword>
<dbReference type="KEGG" id="lby:Lbys_1716"/>
<dbReference type="InterPro" id="IPR039420">
    <property type="entry name" value="WalR-like"/>
</dbReference>
<reference key="1">
    <citation type="submission" date="2010-11" db="EMBL/GenBank/DDBJ databases">
        <title>The complete genome of Leadbetterella byssophila DSM 17132.</title>
        <authorList>
            <consortium name="US DOE Joint Genome Institute (JGI-PGF)"/>
            <person name="Lucas S."/>
            <person name="Copeland A."/>
            <person name="Lapidus A."/>
            <person name="Glavina del Rio T."/>
            <person name="Dalin E."/>
            <person name="Tice H."/>
            <person name="Bruce D."/>
            <person name="Goodwin L."/>
            <person name="Pitluck S."/>
            <person name="Kyrpides N."/>
            <person name="Mavromatis K."/>
            <person name="Ivanova N."/>
            <person name="Teshima H."/>
            <person name="Brettin T."/>
            <person name="Detter J.C."/>
            <person name="Han C."/>
            <person name="Tapia R."/>
            <person name="Land M."/>
            <person name="Hauser L."/>
            <person name="Markowitz V."/>
            <person name="Cheng J.-F."/>
            <person name="Hugenholtz P."/>
            <person name="Woyke T."/>
            <person name="Wu D."/>
            <person name="Tindall B."/>
            <person name="Pomrenke H.G."/>
            <person name="Brambilla E."/>
            <person name="Klenk H.-P."/>
            <person name="Eisen J.A."/>
        </authorList>
    </citation>
    <scope>NUCLEOTIDE SEQUENCE [LARGE SCALE GENOMIC DNA]</scope>
    <source>
        <strain>DSM 17132</strain>
    </source>
</reference>
<keyword evidence="3" id="KW-0238">DNA-binding</keyword>
<evidence type="ECO:0000313" key="9">
    <source>
        <dbReference type="Proteomes" id="UP000007435"/>
    </source>
</evidence>
<feature type="domain" description="HTH luxR-type" evidence="6">
    <location>
        <begin position="144"/>
        <end position="209"/>
    </location>
</feature>
<dbReference type="RefSeq" id="WP_013408472.1">
    <property type="nucleotide sequence ID" value="NC_014655.1"/>
</dbReference>
<dbReference type="GO" id="GO:0003677">
    <property type="term" value="F:DNA binding"/>
    <property type="evidence" value="ECO:0007669"/>
    <property type="project" value="UniProtKB-KW"/>
</dbReference>
<dbReference type="InterPro" id="IPR016032">
    <property type="entry name" value="Sig_transdc_resp-reg_C-effctor"/>
</dbReference>
<dbReference type="Gene3D" id="3.40.50.2300">
    <property type="match status" value="1"/>
</dbReference>
<dbReference type="PANTHER" id="PTHR43214:SF41">
    <property type="entry name" value="NITRATE_NITRITE RESPONSE REGULATOR PROTEIN NARP"/>
    <property type="match status" value="1"/>
</dbReference>
<dbReference type="SMART" id="SM00448">
    <property type="entry name" value="REC"/>
    <property type="match status" value="1"/>
</dbReference>
<dbReference type="Proteomes" id="UP000007435">
    <property type="component" value="Chromosome"/>
</dbReference>
<dbReference type="PROSITE" id="PS50043">
    <property type="entry name" value="HTH_LUXR_2"/>
    <property type="match status" value="1"/>
</dbReference>
<dbReference type="AlphaFoldDB" id="E4RZJ9"/>
<dbReference type="InterPro" id="IPR011006">
    <property type="entry name" value="CheY-like_superfamily"/>
</dbReference>